<comment type="caution">
    <text evidence="1">The sequence shown here is derived from an EMBL/GenBank/DDBJ whole genome shotgun (WGS) entry which is preliminary data.</text>
</comment>
<reference evidence="1 2" key="1">
    <citation type="journal article" date="2018" name="Nat. Genet.">
        <title>The Rosa genome provides new insights in the design of modern roses.</title>
        <authorList>
            <person name="Bendahmane M."/>
        </authorList>
    </citation>
    <scope>NUCLEOTIDE SEQUENCE [LARGE SCALE GENOMIC DNA]</scope>
    <source>
        <strain evidence="2">cv. Old Blush</strain>
    </source>
</reference>
<dbReference type="AlphaFoldDB" id="A0A2P6S2T3"/>
<dbReference type="EMBL" id="PDCK01000040">
    <property type="protein sequence ID" value="PRQ52982.1"/>
    <property type="molecule type" value="Genomic_DNA"/>
</dbReference>
<keyword evidence="2" id="KW-1185">Reference proteome</keyword>
<dbReference type="Gramene" id="PRQ52982">
    <property type="protein sequence ID" value="PRQ52982"/>
    <property type="gene ID" value="RchiOBHm_Chr2g0161471"/>
</dbReference>
<name>A0A2P6S2T3_ROSCH</name>
<evidence type="ECO:0000313" key="2">
    <source>
        <dbReference type="Proteomes" id="UP000238479"/>
    </source>
</evidence>
<protein>
    <submittedName>
        <fullName evidence="1">Uncharacterized protein</fullName>
    </submittedName>
</protein>
<evidence type="ECO:0000313" key="1">
    <source>
        <dbReference type="EMBL" id="PRQ52982.1"/>
    </source>
</evidence>
<proteinExistence type="predicted"/>
<sequence length="60" mass="7028">MRLMQQRPPRTTSGLILRRITNSLPHTLLCYQGNSEMTSQSNLRSLYMRNVMYLNSWGPN</sequence>
<dbReference type="Proteomes" id="UP000238479">
    <property type="component" value="Chromosome 2"/>
</dbReference>
<organism evidence="1 2">
    <name type="scientific">Rosa chinensis</name>
    <name type="common">China rose</name>
    <dbReference type="NCBI Taxonomy" id="74649"/>
    <lineage>
        <taxon>Eukaryota</taxon>
        <taxon>Viridiplantae</taxon>
        <taxon>Streptophyta</taxon>
        <taxon>Embryophyta</taxon>
        <taxon>Tracheophyta</taxon>
        <taxon>Spermatophyta</taxon>
        <taxon>Magnoliopsida</taxon>
        <taxon>eudicotyledons</taxon>
        <taxon>Gunneridae</taxon>
        <taxon>Pentapetalae</taxon>
        <taxon>rosids</taxon>
        <taxon>fabids</taxon>
        <taxon>Rosales</taxon>
        <taxon>Rosaceae</taxon>
        <taxon>Rosoideae</taxon>
        <taxon>Rosoideae incertae sedis</taxon>
        <taxon>Rosa</taxon>
    </lineage>
</organism>
<accession>A0A2P6S2T3</accession>
<gene>
    <name evidence="1" type="ORF">RchiOBHm_Chr2g0161471</name>
</gene>